<feature type="transmembrane region" description="Helical" evidence="8">
    <location>
        <begin position="105"/>
        <end position="121"/>
    </location>
</feature>
<feature type="transmembrane region" description="Helical" evidence="8">
    <location>
        <begin position="75"/>
        <end position="93"/>
    </location>
</feature>
<keyword evidence="11" id="KW-1185">Reference proteome</keyword>
<evidence type="ECO:0000256" key="1">
    <source>
        <dbReference type="ARBA" id="ARBA00004651"/>
    </source>
</evidence>
<feature type="transmembrane region" description="Helical" evidence="8">
    <location>
        <begin position="7"/>
        <end position="26"/>
    </location>
</feature>
<evidence type="ECO:0000256" key="7">
    <source>
        <dbReference type="ARBA" id="ARBA00023136"/>
    </source>
</evidence>
<feature type="transmembrane region" description="Helical" evidence="8">
    <location>
        <begin position="269"/>
        <end position="287"/>
    </location>
</feature>
<evidence type="ECO:0000256" key="3">
    <source>
        <dbReference type="ARBA" id="ARBA00022448"/>
    </source>
</evidence>
<keyword evidence="3" id="KW-0813">Transport</keyword>
<feature type="transmembrane region" description="Helical" evidence="8">
    <location>
        <begin position="239"/>
        <end position="257"/>
    </location>
</feature>
<proteinExistence type="inferred from homology"/>
<dbReference type="PANTHER" id="PTHR22911:SF137">
    <property type="entry name" value="SOLUTE CARRIER FAMILY 35 MEMBER G2-RELATED"/>
    <property type="match status" value="1"/>
</dbReference>
<evidence type="ECO:0000259" key="9">
    <source>
        <dbReference type="Pfam" id="PF00892"/>
    </source>
</evidence>
<feature type="transmembrane region" description="Helical" evidence="8">
    <location>
        <begin position="128"/>
        <end position="144"/>
    </location>
</feature>
<feature type="transmembrane region" description="Helical" evidence="8">
    <location>
        <begin position="178"/>
        <end position="198"/>
    </location>
</feature>
<evidence type="ECO:0000313" key="10">
    <source>
        <dbReference type="EMBL" id="MFC3702912.1"/>
    </source>
</evidence>
<dbReference type="RefSeq" id="WP_290282464.1">
    <property type="nucleotide sequence ID" value="NZ_JAUFQI010000001.1"/>
</dbReference>
<evidence type="ECO:0000256" key="8">
    <source>
        <dbReference type="SAM" id="Phobius"/>
    </source>
</evidence>
<keyword evidence="7 8" id="KW-0472">Membrane</keyword>
<comment type="similarity">
    <text evidence="2">Belongs to the EamA transporter family.</text>
</comment>
<sequence length="299" mass="33414">MPSHQNQGVIFALVAYTFWAFAPIYFKLIDQVPATEILTHRVIWSLLITLIIIALTNRKAALLEALKSSKTRKYLLLTTLLIGGNWGVFIWSVNDNRMLDASLGYYINPLINIILGMLFFAERLDRPQIIAAALCVIAVGFELIQFGKVPWVALFLATSFALYGFFRKKLGVDSFVGMALETGLLLPIFAVYFLWMPHTTLNLTENSTSLNALLVLAGPVTMIPLLCFAAAANRISLSALGFFQYIGPSGMFLLAVFVYDEPFSTEKLITFSIIWSALAILIWDNILKVKHRRGAIKQI</sequence>
<feature type="transmembrane region" description="Helical" evidence="8">
    <location>
        <begin position="210"/>
        <end position="232"/>
    </location>
</feature>
<dbReference type="Pfam" id="PF00892">
    <property type="entry name" value="EamA"/>
    <property type="match status" value="1"/>
</dbReference>
<evidence type="ECO:0000256" key="4">
    <source>
        <dbReference type="ARBA" id="ARBA00022475"/>
    </source>
</evidence>
<dbReference type="InterPro" id="IPR000620">
    <property type="entry name" value="EamA_dom"/>
</dbReference>
<keyword evidence="4" id="KW-1003">Cell membrane</keyword>
<dbReference type="NCBIfam" id="TIGR00688">
    <property type="entry name" value="rarD"/>
    <property type="match status" value="1"/>
</dbReference>
<organism evidence="10 11">
    <name type="scientific">Reinekea marina</name>
    <dbReference type="NCBI Taxonomy" id="1310421"/>
    <lineage>
        <taxon>Bacteria</taxon>
        <taxon>Pseudomonadati</taxon>
        <taxon>Pseudomonadota</taxon>
        <taxon>Gammaproteobacteria</taxon>
        <taxon>Oceanospirillales</taxon>
        <taxon>Saccharospirillaceae</taxon>
        <taxon>Reinekea</taxon>
    </lineage>
</organism>
<gene>
    <name evidence="10" type="primary">rarD</name>
    <name evidence="10" type="ORF">ACFOND_14850</name>
</gene>
<dbReference type="InterPro" id="IPR004626">
    <property type="entry name" value="RarD"/>
</dbReference>
<dbReference type="Proteomes" id="UP001595710">
    <property type="component" value="Unassembled WGS sequence"/>
</dbReference>
<keyword evidence="5 8" id="KW-0812">Transmembrane</keyword>
<dbReference type="InterPro" id="IPR037185">
    <property type="entry name" value="EmrE-like"/>
</dbReference>
<evidence type="ECO:0000313" key="11">
    <source>
        <dbReference type="Proteomes" id="UP001595710"/>
    </source>
</evidence>
<comment type="caution">
    <text evidence="10">The sequence shown here is derived from an EMBL/GenBank/DDBJ whole genome shotgun (WGS) entry which is preliminary data.</text>
</comment>
<feature type="transmembrane region" description="Helical" evidence="8">
    <location>
        <begin position="150"/>
        <end position="166"/>
    </location>
</feature>
<keyword evidence="6 8" id="KW-1133">Transmembrane helix</keyword>
<evidence type="ECO:0000256" key="5">
    <source>
        <dbReference type="ARBA" id="ARBA00022692"/>
    </source>
</evidence>
<comment type="subcellular location">
    <subcellularLocation>
        <location evidence="1">Cell membrane</location>
        <topology evidence="1">Multi-pass membrane protein</topology>
    </subcellularLocation>
</comment>
<evidence type="ECO:0000256" key="2">
    <source>
        <dbReference type="ARBA" id="ARBA00007362"/>
    </source>
</evidence>
<accession>A0ABV7WUK7</accession>
<feature type="transmembrane region" description="Helical" evidence="8">
    <location>
        <begin position="38"/>
        <end position="55"/>
    </location>
</feature>
<dbReference type="PANTHER" id="PTHR22911">
    <property type="entry name" value="ACYL-MALONYL CONDENSING ENZYME-RELATED"/>
    <property type="match status" value="1"/>
</dbReference>
<reference evidence="11" key="1">
    <citation type="journal article" date="2019" name="Int. J. Syst. Evol. Microbiol.">
        <title>The Global Catalogue of Microorganisms (GCM) 10K type strain sequencing project: providing services to taxonomists for standard genome sequencing and annotation.</title>
        <authorList>
            <consortium name="The Broad Institute Genomics Platform"/>
            <consortium name="The Broad Institute Genome Sequencing Center for Infectious Disease"/>
            <person name="Wu L."/>
            <person name="Ma J."/>
        </authorList>
    </citation>
    <scope>NUCLEOTIDE SEQUENCE [LARGE SCALE GENOMIC DNA]</scope>
    <source>
        <strain evidence="11">CECT 8288</strain>
    </source>
</reference>
<dbReference type="SUPFAM" id="SSF103481">
    <property type="entry name" value="Multidrug resistance efflux transporter EmrE"/>
    <property type="match status" value="2"/>
</dbReference>
<dbReference type="EMBL" id="JBHRYN010000060">
    <property type="protein sequence ID" value="MFC3702912.1"/>
    <property type="molecule type" value="Genomic_DNA"/>
</dbReference>
<protein>
    <submittedName>
        <fullName evidence="10">EamA family transporter RarD</fullName>
    </submittedName>
</protein>
<evidence type="ECO:0000256" key="6">
    <source>
        <dbReference type="ARBA" id="ARBA00022989"/>
    </source>
</evidence>
<feature type="domain" description="EamA" evidence="9">
    <location>
        <begin position="8"/>
        <end position="139"/>
    </location>
</feature>
<name>A0ABV7WUK7_9GAMM</name>